<keyword evidence="1" id="KW-0812">Transmembrane</keyword>
<dbReference type="AlphaFoldDB" id="A0A7H0HZ91"/>
<evidence type="ECO:0000313" key="3">
    <source>
        <dbReference type="Proteomes" id="UP000516230"/>
    </source>
</evidence>
<dbReference type="EMBL" id="CP060825">
    <property type="protein sequence ID" value="QNP65857.1"/>
    <property type="molecule type" value="Genomic_DNA"/>
</dbReference>
<sequence>MTSSPDGGEMLGQDAVGSAVTSVGLWIAVAGSAALVLIGLVALLAGMGAGIWIAAMGGVLTAGSVAALRFRPRS</sequence>
<dbReference type="KEGG" id="sgj:IAG43_24970"/>
<dbReference type="Proteomes" id="UP000516230">
    <property type="component" value="Chromosome"/>
</dbReference>
<keyword evidence="1" id="KW-0472">Membrane</keyword>
<name>A0A7H0HZ91_9ACTN</name>
<dbReference type="RefSeq" id="WP_187742921.1">
    <property type="nucleotide sequence ID" value="NZ_CP060825.1"/>
</dbReference>
<gene>
    <name evidence="2" type="ORF">IAG43_24970</name>
</gene>
<reference evidence="2 3" key="1">
    <citation type="submission" date="2020-08" db="EMBL/GenBank/DDBJ databases">
        <title>A novel species.</title>
        <authorList>
            <person name="Gao J."/>
        </authorList>
    </citation>
    <scope>NUCLEOTIDE SEQUENCE [LARGE SCALE GENOMIC DNA]</scope>
    <source>
        <strain evidence="2 3">CRPJ-33</strain>
    </source>
</reference>
<accession>A0A7H0HZ91</accession>
<feature type="transmembrane region" description="Helical" evidence="1">
    <location>
        <begin position="51"/>
        <end position="70"/>
    </location>
</feature>
<evidence type="ECO:0000313" key="2">
    <source>
        <dbReference type="EMBL" id="QNP65857.1"/>
    </source>
</evidence>
<keyword evidence="1" id="KW-1133">Transmembrane helix</keyword>
<protein>
    <submittedName>
        <fullName evidence="2">Uncharacterized protein</fullName>
    </submittedName>
</protein>
<feature type="transmembrane region" description="Helical" evidence="1">
    <location>
        <begin position="23"/>
        <end position="45"/>
    </location>
</feature>
<evidence type="ECO:0000256" key="1">
    <source>
        <dbReference type="SAM" id="Phobius"/>
    </source>
</evidence>
<organism evidence="2 3">
    <name type="scientific">Streptomyces genisteinicus</name>
    <dbReference type="NCBI Taxonomy" id="2768068"/>
    <lineage>
        <taxon>Bacteria</taxon>
        <taxon>Bacillati</taxon>
        <taxon>Actinomycetota</taxon>
        <taxon>Actinomycetes</taxon>
        <taxon>Kitasatosporales</taxon>
        <taxon>Streptomycetaceae</taxon>
        <taxon>Streptomyces</taxon>
    </lineage>
</organism>
<proteinExistence type="predicted"/>
<keyword evidence="3" id="KW-1185">Reference proteome</keyword>